<evidence type="ECO:0000313" key="5">
    <source>
        <dbReference type="Proteomes" id="UP001589793"/>
    </source>
</evidence>
<dbReference type="EMBL" id="JBHLSV010000020">
    <property type="protein sequence ID" value="MFC0675232.1"/>
    <property type="molecule type" value="Genomic_DNA"/>
</dbReference>
<dbReference type="InterPro" id="IPR001126">
    <property type="entry name" value="UmuC"/>
</dbReference>
<accession>A0ABV6RE10</accession>
<reference evidence="4 5" key="1">
    <citation type="submission" date="2024-09" db="EMBL/GenBank/DDBJ databases">
        <authorList>
            <person name="Sun Q."/>
            <person name="Mori K."/>
        </authorList>
    </citation>
    <scope>NUCLEOTIDE SEQUENCE [LARGE SCALE GENOMIC DNA]</scope>
    <source>
        <strain evidence="4 5">CICC 10874</strain>
    </source>
</reference>
<keyword evidence="5" id="KW-1185">Reference proteome</keyword>
<dbReference type="PANTHER" id="PTHR11076:SF34">
    <property type="entry name" value="PROTEIN UMUC"/>
    <property type="match status" value="1"/>
</dbReference>
<organism evidence="4 5">
    <name type="scientific">Brachybacterium hainanense</name>
    <dbReference type="NCBI Taxonomy" id="1541174"/>
    <lineage>
        <taxon>Bacteria</taxon>
        <taxon>Bacillati</taxon>
        <taxon>Actinomycetota</taxon>
        <taxon>Actinomycetes</taxon>
        <taxon>Micrococcales</taxon>
        <taxon>Dermabacteraceae</taxon>
        <taxon>Brachybacterium</taxon>
    </lineage>
</organism>
<comment type="function">
    <text evidence="2">Poorly processive, error-prone DNA polymerase involved in untargeted mutagenesis. Copies undamaged DNA at stalled replication forks, which arise in vivo from mismatched or misaligned primer ends. These misaligned primers can be extended by PolIV. Exhibits no 3'-5' exonuclease (proofreading) activity. May be involved in translesional synthesis, in conjunction with the beta clamp from PolIII.</text>
</comment>
<dbReference type="RefSeq" id="WP_376982075.1">
    <property type="nucleotide sequence ID" value="NZ_JBHLSV010000020.1"/>
</dbReference>
<comment type="caution">
    <text evidence="4">The sequence shown here is derived from an EMBL/GenBank/DDBJ whole genome shotgun (WGS) entry which is preliminary data.</text>
</comment>
<evidence type="ECO:0000256" key="1">
    <source>
        <dbReference type="ARBA" id="ARBA00010945"/>
    </source>
</evidence>
<dbReference type="SUPFAM" id="SSF56672">
    <property type="entry name" value="DNA/RNA polymerases"/>
    <property type="match status" value="1"/>
</dbReference>
<dbReference type="Proteomes" id="UP001589793">
    <property type="component" value="Unassembled WGS sequence"/>
</dbReference>
<evidence type="ECO:0000313" key="4">
    <source>
        <dbReference type="EMBL" id="MFC0675232.1"/>
    </source>
</evidence>
<dbReference type="InterPro" id="IPR050116">
    <property type="entry name" value="DNA_polymerase-Y"/>
</dbReference>
<evidence type="ECO:0000256" key="2">
    <source>
        <dbReference type="ARBA" id="ARBA00025589"/>
    </source>
</evidence>
<dbReference type="Pfam" id="PF00817">
    <property type="entry name" value="IMS"/>
    <property type="match status" value="1"/>
</dbReference>
<gene>
    <name evidence="4" type="ORF">ACFFF6_14810</name>
</gene>
<dbReference type="PANTHER" id="PTHR11076">
    <property type="entry name" value="DNA REPAIR POLYMERASE UMUC / TRANSFERASE FAMILY MEMBER"/>
    <property type="match status" value="1"/>
</dbReference>
<dbReference type="Gene3D" id="3.30.70.270">
    <property type="match status" value="1"/>
</dbReference>
<feature type="domain" description="UmuC" evidence="3">
    <location>
        <begin position="1"/>
        <end position="105"/>
    </location>
</feature>
<sequence>MLERFTSDLQVYSIDEAFLGIDRRTAADPEAMIRLGRDIKDTLRRLLGVPVCVGIAGTRTLAKLANWAAKMVEAFDGVFVWPATREGWRDQLMTRLPVSEVWGIASRLERRLAGPGILSVADLAAADPVLIRRQFTVVVMRTALELRGVACIGPEEGREGKKDQLIVSRSFSEKVTTAGGIRQELSVYAQRSAARLVRHQQVARTLTAFAGTSHWVEQKHHPSISVRLPFPTADPVELTRVAHQLLPQIVGGVRYARAGIMLTDLLPAGLHVPFDMFRQRHEDAGIATLIDRVQKKEGRESVGLGWAGMRPGPTWQMKRELLTDTCAASAPENGAAALHTMGLLPPLVRLARTAEVLARP</sequence>
<dbReference type="Pfam" id="PF11799">
    <property type="entry name" value="IMS_C"/>
    <property type="match status" value="1"/>
</dbReference>
<dbReference type="InterPro" id="IPR043128">
    <property type="entry name" value="Rev_trsase/Diguanyl_cyclase"/>
</dbReference>
<dbReference type="InterPro" id="IPR043502">
    <property type="entry name" value="DNA/RNA_pol_sf"/>
</dbReference>
<dbReference type="InterPro" id="IPR017961">
    <property type="entry name" value="DNA_pol_Y-fam_little_finger"/>
</dbReference>
<evidence type="ECO:0000259" key="3">
    <source>
        <dbReference type="PROSITE" id="PS50173"/>
    </source>
</evidence>
<protein>
    <submittedName>
        <fullName evidence="4">DNA polymerase V subunit UmuC</fullName>
    </submittedName>
</protein>
<dbReference type="Gene3D" id="1.10.150.20">
    <property type="entry name" value="5' to 3' exonuclease, C-terminal subdomain"/>
    <property type="match status" value="1"/>
</dbReference>
<dbReference type="PROSITE" id="PS50173">
    <property type="entry name" value="UMUC"/>
    <property type="match status" value="1"/>
</dbReference>
<comment type="similarity">
    <text evidence="1">Belongs to the DNA polymerase type-Y family.</text>
</comment>
<proteinExistence type="inferred from homology"/>
<name>A0ABV6RE10_9MICO</name>